<name>A0A9P6MZL1_9FUNG</name>
<dbReference type="EMBL" id="JAAAID010000312">
    <property type="protein sequence ID" value="KAG0019078.1"/>
    <property type="molecule type" value="Genomic_DNA"/>
</dbReference>
<dbReference type="Gene3D" id="3.40.50.1000">
    <property type="entry name" value="HAD superfamily/HAD-like"/>
    <property type="match status" value="1"/>
</dbReference>
<dbReference type="Proteomes" id="UP000703661">
    <property type="component" value="Unassembled WGS sequence"/>
</dbReference>
<reference evidence="1" key="1">
    <citation type="journal article" date="2020" name="Fungal Divers.">
        <title>Resolving the Mortierellaceae phylogeny through synthesis of multi-gene phylogenetics and phylogenomics.</title>
        <authorList>
            <person name="Vandepol N."/>
            <person name="Liber J."/>
            <person name="Desiro A."/>
            <person name="Na H."/>
            <person name="Kennedy M."/>
            <person name="Barry K."/>
            <person name="Grigoriev I.V."/>
            <person name="Miller A.N."/>
            <person name="O'Donnell K."/>
            <person name="Stajich J.E."/>
            <person name="Bonito G."/>
        </authorList>
    </citation>
    <scope>NUCLEOTIDE SEQUENCE</scope>
    <source>
        <strain evidence="1">NRRL 2769</strain>
    </source>
</reference>
<comment type="caution">
    <text evidence="1">The sequence shown here is derived from an EMBL/GenBank/DDBJ whole genome shotgun (WGS) entry which is preliminary data.</text>
</comment>
<dbReference type="OrthoDB" id="2342176at2759"/>
<keyword evidence="2" id="KW-1185">Reference proteome</keyword>
<dbReference type="InterPro" id="IPR050849">
    <property type="entry name" value="HAD-like_hydrolase_phosphatase"/>
</dbReference>
<protein>
    <recommendedName>
        <fullName evidence="3">Phosphoserine phosphatase</fullName>
    </recommendedName>
</protein>
<gene>
    <name evidence="1" type="ORF">BGZ80_006335</name>
</gene>
<evidence type="ECO:0000313" key="2">
    <source>
        <dbReference type="Proteomes" id="UP000703661"/>
    </source>
</evidence>
<dbReference type="PANTHER" id="PTHR28181:SF2">
    <property type="entry name" value="PHOSPHORIC MONOESTER HYDROLASE"/>
    <property type="match status" value="1"/>
</dbReference>
<evidence type="ECO:0008006" key="3">
    <source>
        <dbReference type="Google" id="ProtNLM"/>
    </source>
</evidence>
<dbReference type="PANTHER" id="PTHR28181">
    <property type="entry name" value="UPF0655 PROTEIN YCR015C"/>
    <property type="match status" value="1"/>
</dbReference>
<dbReference type="NCBIfam" id="TIGR01488">
    <property type="entry name" value="HAD-SF-IB"/>
    <property type="match status" value="1"/>
</dbReference>
<dbReference type="Pfam" id="PF12710">
    <property type="entry name" value="HAD"/>
    <property type="match status" value="1"/>
</dbReference>
<dbReference type="InterPro" id="IPR036412">
    <property type="entry name" value="HAD-like_sf"/>
</dbReference>
<dbReference type="InterPro" id="IPR023214">
    <property type="entry name" value="HAD_sf"/>
</dbReference>
<organism evidence="1 2">
    <name type="scientific">Entomortierella chlamydospora</name>
    <dbReference type="NCBI Taxonomy" id="101097"/>
    <lineage>
        <taxon>Eukaryota</taxon>
        <taxon>Fungi</taxon>
        <taxon>Fungi incertae sedis</taxon>
        <taxon>Mucoromycota</taxon>
        <taxon>Mortierellomycotina</taxon>
        <taxon>Mortierellomycetes</taxon>
        <taxon>Mortierellales</taxon>
        <taxon>Mortierellaceae</taxon>
        <taxon>Entomortierella</taxon>
    </lineage>
</organism>
<proteinExistence type="predicted"/>
<sequence length="284" mass="32234">MTPSQISLHVYTDFDSTVVLQDTGNTLLAFEMGEEELGRIDRLPKTAPGEVSIRKAEDMKWSRLRFTIQEAADILVDPNDDVLLQSRLREGAAEAEAAATSRASKRMSFDQRSNNQNEERSYYVRLDQGFKRFHRFCQEHNIPITVVSIGIQPLIEEMLNRYLGHGHGIVVRANGLTFQEDGSWKVLWRDTSPFGVEKGRALREARANDLKKPSTDQILWCGDGTSDFPAALASDIVLARQDTTLEKVLKANQISHRAFTTFDTVLEVVNEWIQEHPRSEDFEP</sequence>
<dbReference type="Gene3D" id="3.90.1470.20">
    <property type="match status" value="1"/>
</dbReference>
<dbReference type="AlphaFoldDB" id="A0A9P6MZL1"/>
<accession>A0A9P6MZL1</accession>
<dbReference type="SUPFAM" id="SSF56784">
    <property type="entry name" value="HAD-like"/>
    <property type="match status" value="1"/>
</dbReference>
<evidence type="ECO:0000313" key="1">
    <source>
        <dbReference type="EMBL" id="KAG0019078.1"/>
    </source>
</evidence>